<evidence type="ECO:0000256" key="2">
    <source>
        <dbReference type="ARBA" id="ARBA00005128"/>
    </source>
</evidence>
<evidence type="ECO:0000256" key="3">
    <source>
        <dbReference type="ARBA" id="ARBA00006706"/>
    </source>
</evidence>
<proteinExistence type="inferred from homology"/>
<dbReference type="PANTHER" id="PTHR12001:SF85">
    <property type="entry name" value="SHORT CHAIN ISOPRENYL DIPHOSPHATE SYNTHASE"/>
    <property type="match status" value="1"/>
</dbReference>
<gene>
    <name evidence="8" type="ORF">NWFMUON74_36060</name>
</gene>
<dbReference type="SUPFAM" id="SSF48576">
    <property type="entry name" value="Terpenoid synthases"/>
    <property type="match status" value="1"/>
</dbReference>
<dbReference type="AlphaFoldDB" id="A0A7G1KRG4"/>
<dbReference type="SFLD" id="SFLDS00005">
    <property type="entry name" value="Isoprenoid_Synthase_Type_I"/>
    <property type="match status" value="1"/>
</dbReference>
<dbReference type="GO" id="GO:0004659">
    <property type="term" value="F:prenyltransferase activity"/>
    <property type="evidence" value="ECO:0007669"/>
    <property type="project" value="InterPro"/>
</dbReference>
<dbReference type="PANTHER" id="PTHR12001">
    <property type="entry name" value="GERANYLGERANYL PYROPHOSPHATE SYNTHASE"/>
    <property type="match status" value="1"/>
</dbReference>
<organism evidence="8 9">
    <name type="scientific">Nocardia wallacei</name>
    <dbReference type="NCBI Taxonomy" id="480035"/>
    <lineage>
        <taxon>Bacteria</taxon>
        <taxon>Bacillati</taxon>
        <taxon>Actinomycetota</taxon>
        <taxon>Actinomycetes</taxon>
        <taxon>Mycobacteriales</taxon>
        <taxon>Nocardiaceae</taxon>
        <taxon>Nocardia</taxon>
    </lineage>
</organism>
<accession>A0A7G1KRG4</accession>
<dbReference type="InterPro" id="IPR033749">
    <property type="entry name" value="Polyprenyl_synt_CS"/>
</dbReference>
<dbReference type="GO" id="GO:0008299">
    <property type="term" value="P:isoprenoid biosynthetic process"/>
    <property type="evidence" value="ECO:0007669"/>
    <property type="project" value="InterPro"/>
</dbReference>
<name>A0A7G1KRG4_9NOCA</name>
<evidence type="ECO:0000256" key="5">
    <source>
        <dbReference type="ARBA" id="ARBA00022723"/>
    </source>
</evidence>
<comment type="pathway">
    <text evidence="2">Isoprenoid biosynthesis.</text>
</comment>
<keyword evidence="5" id="KW-0479">Metal-binding</keyword>
<reference evidence="8 9" key="1">
    <citation type="submission" date="2020-08" db="EMBL/GenBank/DDBJ databases">
        <title>Genome Sequencing of Nocardia wallacei strain FMUON74 and assembly.</title>
        <authorList>
            <person name="Toyokawa M."/>
            <person name="Uesaka K."/>
        </authorList>
    </citation>
    <scope>NUCLEOTIDE SEQUENCE [LARGE SCALE GENOMIC DNA]</scope>
    <source>
        <strain evidence="8 9">FMUON74</strain>
    </source>
</reference>
<comment type="cofactor">
    <cofactor evidence="1">
        <name>Mg(2+)</name>
        <dbReference type="ChEBI" id="CHEBI:18420"/>
    </cofactor>
</comment>
<evidence type="ECO:0000313" key="9">
    <source>
        <dbReference type="Proteomes" id="UP000516173"/>
    </source>
</evidence>
<sequence>MSVAAFRPDRSACLAGDFAHRGSDTTESTRQWRATVRAHVLAELETFLTRNHIAPVRDIAVHDIARQYVGRGKCLRSTFMYLGWLCGADADAAALRAAAGLELVHAFALIQDDVMDAARLRRGEPAAHVRFAARHRRADLPGDAHRFGESAATLVGDICLVWAEKMLRDSGVDRTALDRVWPQYDAMRVELAVGQFADLLNDARAEPGLGAVLAVARAKSGNYTVRRPLEMGAAMAGCDERTRTALGRYGCVVGEAFQLRDDILGAFGTAEVTGKPGDTDLGQRKATTVVVAALELADAAARRELRTLLATPELDTAAVARLRTLIAATGAREHIEAMISDRTAEARRIVATACLPEPQRHLLDGMIRICTTREM</sequence>
<dbReference type="InterPro" id="IPR008949">
    <property type="entry name" value="Isoprenoid_synthase_dom_sf"/>
</dbReference>
<keyword evidence="9" id="KW-1185">Reference proteome</keyword>
<dbReference type="Pfam" id="PF00348">
    <property type="entry name" value="polyprenyl_synt"/>
    <property type="match status" value="1"/>
</dbReference>
<dbReference type="Gene3D" id="1.10.600.10">
    <property type="entry name" value="Farnesyl Diphosphate Synthase"/>
    <property type="match status" value="1"/>
</dbReference>
<dbReference type="PROSITE" id="PS00444">
    <property type="entry name" value="POLYPRENYL_SYNTHASE_2"/>
    <property type="match status" value="1"/>
</dbReference>
<dbReference type="Proteomes" id="UP000516173">
    <property type="component" value="Chromosome"/>
</dbReference>
<dbReference type="EMBL" id="AP023396">
    <property type="protein sequence ID" value="BCK55834.1"/>
    <property type="molecule type" value="Genomic_DNA"/>
</dbReference>
<evidence type="ECO:0000256" key="1">
    <source>
        <dbReference type="ARBA" id="ARBA00001946"/>
    </source>
</evidence>
<evidence type="ECO:0000313" key="8">
    <source>
        <dbReference type="EMBL" id="BCK55834.1"/>
    </source>
</evidence>
<dbReference type="GO" id="GO:0046872">
    <property type="term" value="F:metal ion binding"/>
    <property type="evidence" value="ECO:0007669"/>
    <property type="project" value="UniProtKB-KW"/>
</dbReference>
<evidence type="ECO:0000256" key="4">
    <source>
        <dbReference type="ARBA" id="ARBA00022679"/>
    </source>
</evidence>
<dbReference type="PROSITE" id="PS00723">
    <property type="entry name" value="POLYPRENYL_SYNTHASE_1"/>
    <property type="match status" value="1"/>
</dbReference>
<dbReference type="InterPro" id="IPR000092">
    <property type="entry name" value="Polyprenyl_synt"/>
</dbReference>
<keyword evidence="4 7" id="KW-0808">Transferase</keyword>
<protein>
    <submittedName>
        <fullName evidence="8">Polyprenyl synthetase</fullName>
    </submittedName>
</protein>
<evidence type="ECO:0000256" key="6">
    <source>
        <dbReference type="ARBA" id="ARBA00022842"/>
    </source>
</evidence>
<keyword evidence="6" id="KW-0460">Magnesium</keyword>
<comment type="similarity">
    <text evidence="3 7">Belongs to the FPP/GGPP synthase family.</text>
</comment>
<evidence type="ECO:0000256" key="7">
    <source>
        <dbReference type="RuleBase" id="RU004466"/>
    </source>
</evidence>
<dbReference type="KEGG" id="nwl:NWFMUON74_36060"/>